<evidence type="ECO:0000256" key="1">
    <source>
        <dbReference type="ARBA" id="ARBA00001971"/>
    </source>
</evidence>
<dbReference type="AlphaFoldDB" id="B0WR62"/>
<keyword evidence="6 14" id="KW-0349">Heme</keyword>
<dbReference type="VEuPathDB" id="VectorBase:CQUJHB007331"/>
<evidence type="ECO:0000256" key="7">
    <source>
        <dbReference type="ARBA" id="ARBA00022723"/>
    </source>
</evidence>
<evidence type="ECO:0000256" key="15">
    <source>
        <dbReference type="RuleBase" id="RU000461"/>
    </source>
</evidence>
<evidence type="ECO:0000256" key="13">
    <source>
        <dbReference type="ARBA" id="ARBA00023136"/>
    </source>
</evidence>
<keyword evidence="12 15" id="KW-0503">Monooxygenase</keyword>
<evidence type="ECO:0000256" key="9">
    <source>
        <dbReference type="ARBA" id="ARBA00022848"/>
    </source>
</evidence>
<evidence type="ECO:0000256" key="5">
    <source>
        <dbReference type="ARBA" id="ARBA00010617"/>
    </source>
</evidence>
<dbReference type="GO" id="GO:0005789">
    <property type="term" value="C:endoplasmic reticulum membrane"/>
    <property type="evidence" value="ECO:0007669"/>
    <property type="project" value="UniProtKB-SubCell"/>
</dbReference>
<keyword evidence="7 14" id="KW-0479">Metal-binding</keyword>
<keyword evidence="9" id="KW-0492">Microsome</keyword>
<evidence type="ECO:0000256" key="8">
    <source>
        <dbReference type="ARBA" id="ARBA00022824"/>
    </source>
</evidence>
<dbReference type="PRINTS" id="PR00463">
    <property type="entry name" value="EP450I"/>
</dbReference>
<dbReference type="InterPro" id="IPR002401">
    <property type="entry name" value="Cyt_P450_E_grp-I"/>
</dbReference>
<dbReference type="STRING" id="7176.B0WR62"/>
<dbReference type="InParanoid" id="B0WR62"/>
<keyword evidence="13" id="KW-0472">Membrane</keyword>
<dbReference type="HOGENOM" id="CLU_001570_5_1_1"/>
<dbReference type="KEGG" id="cqu:CpipJ_CPIJ009569"/>
<reference evidence="17" key="1">
    <citation type="submission" date="2007-03" db="EMBL/GenBank/DDBJ databases">
        <title>Annotation of Culex pipiens quinquefasciatus.</title>
        <authorList>
            <consortium name="The Broad Institute Genome Sequencing Platform"/>
            <person name="Atkinson P.W."/>
            <person name="Hemingway J."/>
            <person name="Christensen B.M."/>
            <person name="Higgs S."/>
            <person name="Kodira C."/>
            <person name="Hannick L."/>
            <person name="Megy K."/>
            <person name="O'Leary S."/>
            <person name="Pearson M."/>
            <person name="Haas B.J."/>
            <person name="Mauceli E."/>
            <person name="Wortman J.R."/>
            <person name="Lee N.H."/>
            <person name="Guigo R."/>
            <person name="Stanke M."/>
            <person name="Alvarado L."/>
            <person name="Amedeo P."/>
            <person name="Antoine C.H."/>
            <person name="Arensburger P."/>
            <person name="Bidwell S.L."/>
            <person name="Crawford M."/>
            <person name="Camaro F."/>
            <person name="Devon K."/>
            <person name="Engels R."/>
            <person name="Hammond M."/>
            <person name="Howarth C."/>
            <person name="Koehrsen M."/>
            <person name="Lawson D."/>
            <person name="Montgomery P."/>
            <person name="Nene V."/>
            <person name="Nusbaum C."/>
            <person name="Puiu D."/>
            <person name="Romero-Severson J."/>
            <person name="Severson D.W."/>
            <person name="Shumway M."/>
            <person name="Sisk P."/>
            <person name="Stolte C."/>
            <person name="Zeng Q."/>
            <person name="Eisenstadt E."/>
            <person name="Fraser-Liggett C."/>
            <person name="Strausberg R."/>
            <person name="Galagan J."/>
            <person name="Birren B."/>
            <person name="Collins F.H."/>
        </authorList>
    </citation>
    <scope>NUCLEOTIDE SEQUENCE [LARGE SCALE GENOMIC DNA]</scope>
    <source>
        <strain evidence="17">JHB</strain>
    </source>
</reference>
<evidence type="ECO:0000256" key="6">
    <source>
        <dbReference type="ARBA" id="ARBA00022617"/>
    </source>
</evidence>
<dbReference type="InterPro" id="IPR050196">
    <property type="entry name" value="Cytochrome_P450_Monoox"/>
</dbReference>
<dbReference type="Pfam" id="PF00067">
    <property type="entry name" value="p450"/>
    <property type="match status" value="1"/>
</dbReference>
<organism>
    <name type="scientific">Culex quinquefasciatus</name>
    <name type="common">Southern house mosquito</name>
    <name type="synonym">Culex pungens</name>
    <dbReference type="NCBI Taxonomy" id="7176"/>
    <lineage>
        <taxon>Eukaryota</taxon>
        <taxon>Metazoa</taxon>
        <taxon>Ecdysozoa</taxon>
        <taxon>Arthropoda</taxon>
        <taxon>Hexapoda</taxon>
        <taxon>Insecta</taxon>
        <taxon>Pterygota</taxon>
        <taxon>Neoptera</taxon>
        <taxon>Endopterygota</taxon>
        <taxon>Diptera</taxon>
        <taxon>Nematocera</taxon>
        <taxon>Culicoidea</taxon>
        <taxon>Culicidae</taxon>
        <taxon>Culicinae</taxon>
        <taxon>Culicini</taxon>
        <taxon>Culex</taxon>
        <taxon>Culex</taxon>
    </lineage>
</organism>
<dbReference type="PRINTS" id="PR00385">
    <property type="entry name" value="P450"/>
</dbReference>
<name>B0WR62_CULQU</name>
<dbReference type="OrthoDB" id="1470350at2759"/>
<dbReference type="PANTHER" id="PTHR24291">
    <property type="entry name" value="CYTOCHROME P450 FAMILY 4"/>
    <property type="match status" value="1"/>
</dbReference>
<dbReference type="GO" id="GO:0016705">
    <property type="term" value="F:oxidoreductase activity, acting on paired donors, with incorporation or reduction of molecular oxygen"/>
    <property type="evidence" value="ECO:0007669"/>
    <property type="project" value="InterPro"/>
</dbReference>
<evidence type="ECO:0000256" key="4">
    <source>
        <dbReference type="ARBA" id="ARBA00004406"/>
    </source>
</evidence>
<dbReference type="InterPro" id="IPR001128">
    <property type="entry name" value="Cyt_P450"/>
</dbReference>
<keyword evidence="8" id="KW-0256">Endoplasmic reticulum</keyword>
<evidence type="ECO:0000256" key="10">
    <source>
        <dbReference type="ARBA" id="ARBA00023002"/>
    </source>
</evidence>
<dbReference type="VEuPathDB" id="VectorBase:CPIJ009569"/>
<dbReference type="GO" id="GO:0005506">
    <property type="term" value="F:iron ion binding"/>
    <property type="evidence" value="ECO:0007669"/>
    <property type="project" value="InterPro"/>
</dbReference>
<comment type="function">
    <text evidence="2">May be involved in the metabolism of insect hormones and in the breakdown of synthetic insecticides.</text>
</comment>
<evidence type="ECO:0000256" key="2">
    <source>
        <dbReference type="ARBA" id="ARBA00003690"/>
    </source>
</evidence>
<dbReference type="Gene3D" id="1.10.630.10">
    <property type="entry name" value="Cytochrome P450"/>
    <property type="match status" value="1"/>
</dbReference>
<dbReference type="PANTHER" id="PTHR24291:SF189">
    <property type="entry name" value="CYTOCHROME P450 4C3-RELATED"/>
    <property type="match status" value="1"/>
</dbReference>
<feature type="binding site" description="axial binding residue" evidence="14">
    <location>
        <position position="437"/>
    </location>
    <ligand>
        <name>heme</name>
        <dbReference type="ChEBI" id="CHEBI:30413"/>
    </ligand>
    <ligandPart>
        <name>Fe</name>
        <dbReference type="ChEBI" id="CHEBI:18248"/>
    </ligandPart>
</feature>
<gene>
    <name evidence="17" type="ORF">CpipJ_CPIJ009569</name>
</gene>
<dbReference type="SUPFAM" id="SSF48264">
    <property type="entry name" value="Cytochrome P450"/>
    <property type="match status" value="1"/>
</dbReference>
<dbReference type="InterPro" id="IPR017972">
    <property type="entry name" value="Cyt_P450_CS"/>
</dbReference>
<protein>
    <submittedName>
        <fullName evidence="17">Cytochrome P450 4V2</fullName>
    </submittedName>
</protein>
<evidence type="ECO:0000256" key="12">
    <source>
        <dbReference type="ARBA" id="ARBA00023033"/>
    </source>
</evidence>
<evidence type="ECO:0000256" key="14">
    <source>
        <dbReference type="PIRSR" id="PIRSR602401-1"/>
    </source>
</evidence>
<evidence type="ECO:0000256" key="3">
    <source>
        <dbReference type="ARBA" id="ARBA00004174"/>
    </source>
</evidence>
<comment type="similarity">
    <text evidence="5 15">Belongs to the cytochrome P450 family.</text>
</comment>
<dbReference type="EMBL" id="DS232052">
    <property type="protein sequence ID" value="EDS33236.1"/>
    <property type="molecule type" value="Genomic_DNA"/>
</dbReference>
<comment type="subcellular location">
    <subcellularLocation>
        <location evidence="4">Endoplasmic reticulum membrane</location>
        <topology evidence="4">Peripheral membrane protein</topology>
    </subcellularLocation>
    <subcellularLocation>
        <location evidence="3">Microsome membrane</location>
        <topology evidence="3">Peripheral membrane protein</topology>
    </subcellularLocation>
</comment>
<dbReference type="eggNOG" id="KOG0157">
    <property type="taxonomic scope" value="Eukaryota"/>
</dbReference>
<keyword evidence="10 15" id="KW-0560">Oxidoreductase</keyword>
<feature type="signal peptide" evidence="16">
    <location>
        <begin position="1"/>
        <end position="21"/>
    </location>
</feature>
<dbReference type="PhylomeDB" id="B0WR62"/>
<dbReference type="GO" id="GO:0004497">
    <property type="term" value="F:monooxygenase activity"/>
    <property type="evidence" value="ECO:0007669"/>
    <property type="project" value="UniProtKB-KW"/>
</dbReference>
<evidence type="ECO:0000313" key="17">
    <source>
        <dbReference type="EMBL" id="EDS33236.1"/>
    </source>
</evidence>
<feature type="chain" id="PRO_5002757131" evidence="16">
    <location>
        <begin position="22"/>
        <end position="491"/>
    </location>
</feature>
<evidence type="ECO:0000256" key="16">
    <source>
        <dbReference type="SAM" id="SignalP"/>
    </source>
</evidence>
<dbReference type="GO" id="GO:0020037">
    <property type="term" value="F:heme binding"/>
    <property type="evidence" value="ECO:0007669"/>
    <property type="project" value="InterPro"/>
</dbReference>
<sequence>MLLLLVLAIAALLALLDYVKKLHRFPSIPTARPNHPVIGNALLFRGTDLQEKFERFNRVFRVDRLVKGWLGPMMYVGVAHPDLIQRVLTDPNCLQKPFYYEFFSIRNGLLTAKYDVWKPSRKVLNRTFNTRFLNDSIRAFRKCSQVMVDRMKCCPEGVPVDVLPYTMQCTLEMICATSMGLDVLEKADNKQFVDSMEVYCVFLRNVATRIFHPLSYIDVIYQRTHNYSQLERARHFCLDYAKQTIDKRRAALKNQSISTKEDHEFRRKIIIDQVLEMDGDEELNDQNLRDQIMTFVAAGSDTVGHGVAHACLFLAIFPDLQEKLATEIATVLPLEEVDITPETLKNLTFLDKFFKETMRVAPPAPMIARSNMEEIELDGFRFPPDTIFIMNFYELHRRADIWGPHADRFDPENFSEERSQGRHPFGYLPFSGGSRNCIGLRYAMINAKIMLIYIVRNFRLSTHLRFEDVKFLMGITLHLAFKHSIVLERRN</sequence>
<dbReference type="OMA" id="MICATSM"/>
<dbReference type="InterPro" id="IPR036396">
    <property type="entry name" value="Cyt_P450_sf"/>
</dbReference>
<accession>B0WR62</accession>
<evidence type="ECO:0000256" key="11">
    <source>
        <dbReference type="ARBA" id="ARBA00023004"/>
    </source>
</evidence>
<proteinExistence type="inferred from homology"/>
<dbReference type="PROSITE" id="PS00086">
    <property type="entry name" value="CYTOCHROME_P450"/>
    <property type="match status" value="1"/>
</dbReference>
<comment type="cofactor">
    <cofactor evidence="1 14">
        <name>heme</name>
        <dbReference type="ChEBI" id="CHEBI:30413"/>
    </cofactor>
</comment>
<keyword evidence="16" id="KW-0732">Signal</keyword>
<keyword evidence="11 14" id="KW-0408">Iron</keyword>